<dbReference type="InterPro" id="IPR001672">
    <property type="entry name" value="G6P_Isomerase"/>
</dbReference>
<organism evidence="5 6">
    <name type="scientific">Giardia muris</name>
    <dbReference type="NCBI Taxonomy" id="5742"/>
    <lineage>
        <taxon>Eukaryota</taxon>
        <taxon>Metamonada</taxon>
        <taxon>Diplomonadida</taxon>
        <taxon>Hexamitidae</taxon>
        <taxon>Giardiinae</taxon>
        <taxon>Giardia</taxon>
    </lineage>
</organism>
<dbReference type="OrthoDB" id="5831190at2759"/>
<comment type="caution">
    <text evidence="5">The sequence shown here is derived from an EMBL/GenBank/DDBJ whole genome shotgun (WGS) entry which is preliminary data.</text>
</comment>
<dbReference type="InterPro" id="IPR035482">
    <property type="entry name" value="SIS_PGI_2"/>
</dbReference>
<dbReference type="Proteomes" id="UP000315496">
    <property type="component" value="Chromosome 5"/>
</dbReference>
<dbReference type="Gene3D" id="3.40.50.10490">
    <property type="entry name" value="Glucose-6-phosphate isomerase like protein, domain 1"/>
    <property type="match status" value="2"/>
</dbReference>
<evidence type="ECO:0000256" key="1">
    <source>
        <dbReference type="ARBA" id="ARBA00022432"/>
    </source>
</evidence>
<dbReference type="EC" id="5.3.1.9" evidence="4"/>
<protein>
    <recommendedName>
        <fullName evidence="4">Glucose-6-phosphate isomerase</fullName>
        <ecNumber evidence="4">5.3.1.9</ecNumber>
    </recommendedName>
</protein>
<dbReference type="PRINTS" id="PR00662">
    <property type="entry name" value="G6PISOMERASE"/>
</dbReference>
<keyword evidence="2 4" id="KW-0324">Glycolysis</keyword>
<dbReference type="HAMAP" id="MF_00473">
    <property type="entry name" value="G6P_isomerase"/>
    <property type="match status" value="1"/>
</dbReference>
<dbReference type="InterPro" id="IPR035476">
    <property type="entry name" value="SIS_PGI_1"/>
</dbReference>
<evidence type="ECO:0000313" key="6">
    <source>
        <dbReference type="Proteomes" id="UP000315496"/>
    </source>
</evidence>
<comment type="similarity">
    <text evidence="4">Belongs to the GPI family.</text>
</comment>
<dbReference type="GO" id="GO:0051156">
    <property type="term" value="P:glucose 6-phosphate metabolic process"/>
    <property type="evidence" value="ECO:0007669"/>
    <property type="project" value="TreeGrafter"/>
</dbReference>
<evidence type="ECO:0000256" key="3">
    <source>
        <dbReference type="ARBA" id="ARBA00023235"/>
    </source>
</evidence>
<accession>A0A4Z1T2H0</accession>
<keyword evidence="1 4" id="KW-0312">Gluconeogenesis</keyword>
<dbReference type="Pfam" id="PF00342">
    <property type="entry name" value="PGI"/>
    <property type="match status" value="2"/>
</dbReference>
<dbReference type="PANTHER" id="PTHR11469">
    <property type="entry name" value="GLUCOSE-6-PHOSPHATE ISOMERASE"/>
    <property type="match status" value="1"/>
</dbReference>
<dbReference type="GO" id="GO:0005829">
    <property type="term" value="C:cytosol"/>
    <property type="evidence" value="ECO:0007669"/>
    <property type="project" value="TreeGrafter"/>
</dbReference>
<dbReference type="VEuPathDB" id="GiardiaDB:GMRT_15845"/>
<evidence type="ECO:0000313" key="5">
    <source>
        <dbReference type="EMBL" id="TNJ26611.1"/>
    </source>
</evidence>
<evidence type="ECO:0000256" key="2">
    <source>
        <dbReference type="ARBA" id="ARBA00023152"/>
    </source>
</evidence>
<keyword evidence="6" id="KW-1185">Reference proteome</keyword>
<comment type="pathway">
    <text evidence="4">Carbohydrate degradation; glycolysis; D-glyceraldehyde 3-phosphate and glycerone phosphate from D-glucose: step 2/4.</text>
</comment>
<dbReference type="GO" id="GO:0006094">
    <property type="term" value="P:gluconeogenesis"/>
    <property type="evidence" value="ECO:0007669"/>
    <property type="project" value="UniProtKB-KW"/>
</dbReference>
<dbReference type="UniPathway" id="UPA00109">
    <property type="reaction ID" value="UER00181"/>
</dbReference>
<dbReference type="GO" id="GO:0006096">
    <property type="term" value="P:glycolytic process"/>
    <property type="evidence" value="ECO:0007669"/>
    <property type="project" value="UniProtKB-UniPathway"/>
</dbReference>
<dbReference type="PROSITE" id="PS51463">
    <property type="entry name" value="P_GLUCOSE_ISOMERASE_3"/>
    <property type="match status" value="1"/>
</dbReference>
<gene>
    <name evidence="5" type="ORF">GMRT_15845</name>
</gene>
<sequence length="579" mass="63090">MQAKHFHGYRLYDEKTRFGFEFAGFRGFNVRKQGEIYKQAHAAAFSLIDKIERMEVVNTTAHPTEAENRAVDHFNLRKKEEVKGCSLAKSLEQWQAISTFAQDVSKDFDHVIYNGIGGSYLGPFLLLTAKYGDDYNMALTKRGLPTAHFVANTDSTSFSQLVTLLTGCPDGDVTKDKAAASKVLGRTLMVVISKSGGTAETATNCASFINLFKTLGIDHRKNLAVVTVAGSKLDKQAHDEGFRGVFHMNETTGGRTSVCSAVGMVPAAFARIDFAQFLQGMSDMDELTRGSRADPMKNPAMAYATLLDWLLKDRSTPFNLILLAYSDPLKHLAHYCQQLFMESLGKNYGRTALPLRTGLSIYGGTGTAEQHAFMQQIQKGVSDSAVQIVRIRSRPADYTDAGAGSMGRQLLAFVKGTEMALYQNERPFLTLAIENTSEYSVGQLIAFEERAIAILSAFWEMNAFDQPGVQDGKLACLTCNALSKAIEKGLADLISQKKSVSGPADAILKAIGVSSMASVVGALDTEEKEDITAWMADSILEDIVTNHDVPGSYSSICGKLAASKSWNGSAFVYSFGEKK</sequence>
<dbReference type="AlphaFoldDB" id="A0A4Z1T2H0"/>
<comment type="catalytic activity">
    <reaction evidence="4">
        <text>alpha-D-glucose 6-phosphate = beta-D-fructose 6-phosphate</text>
        <dbReference type="Rhea" id="RHEA:11816"/>
        <dbReference type="ChEBI" id="CHEBI:57634"/>
        <dbReference type="ChEBI" id="CHEBI:58225"/>
        <dbReference type="EC" id="5.3.1.9"/>
    </reaction>
</comment>
<dbReference type="FunFam" id="3.40.50.10490:FF:000021">
    <property type="entry name" value="Glucose-6-phosphate isomerase"/>
    <property type="match status" value="1"/>
</dbReference>
<dbReference type="GO" id="GO:0097367">
    <property type="term" value="F:carbohydrate derivative binding"/>
    <property type="evidence" value="ECO:0007669"/>
    <property type="project" value="InterPro"/>
</dbReference>
<dbReference type="GO" id="GO:0048029">
    <property type="term" value="F:monosaccharide binding"/>
    <property type="evidence" value="ECO:0007669"/>
    <property type="project" value="TreeGrafter"/>
</dbReference>
<proteinExistence type="inferred from homology"/>
<name>A0A4Z1T2H0_GIAMU</name>
<keyword evidence="3 4" id="KW-0413">Isomerase</keyword>
<evidence type="ECO:0000256" key="4">
    <source>
        <dbReference type="RuleBase" id="RU000612"/>
    </source>
</evidence>
<dbReference type="PANTHER" id="PTHR11469:SF1">
    <property type="entry name" value="GLUCOSE-6-PHOSPHATE ISOMERASE"/>
    <property type="match status" value="1"/>
</dbReference>
<reference evidence="5 6" key="1">
    <citation type="submission" date="2019-05" db="EMBL/GenBank/DDBJ databases">
        <title>The compact genome of Giardia muris reveals important steps in the evolution of intestinal protozoan parasites.</title>
        <authorList>
            <person name="Xu F."/>
            <person name="Jimenez-Gonzalez A."/>
            <person name="Einarsson E."/>
            <person name="Astvaldsson A."/>
            <person name="Peirasmaki D."/>
            <person name="Eckmann L."/>
            <person name="Andersson J.O."/>
            <person name="Svard S.G."/>
            <person name="Jerlstrom-Hultqvist J."/>
        </authorList>
    </citation>
    <scope>NUCLEOTIDE SEQUENCE [LARGE SCALE GENOMIC DNA]</scope>
    <source>
        <strain evidence="5 6">Roberts-Thomson</strain>
    </source>
</reference>
<dbReference type="SUPFAM" id="SSF53697">
    <property type="entry name" value="SIS domain"/>
    <property type="match status" value="1"/>
</dbReference>
<dbReference type="CDD" id="cd05016">
    <property type="entry name" value="SIS_PGI_2"/>
    <property type="match status" value="1"/>
</dbReference>
<dbReference type="GO" id="GO:0004347">
    <property type="term" value="F:glucose-6-phosphate isomerase activity"/>
    <property type="evidence" value="ECO:0007669"/>
    <property type="project" value="UniProtKB-EC"/>
</dbReference>
<dbReference type="InterPro" id="IPR046348">
    <property type="entry name" value="SIS_dom_sf"/>
</dbReference>
<dbReference type="CDD" id="cd05015">
    <property type="entry name" value="SIS_PGI_1"/>
    <property type="match status" value="1"/>
</dbReference>
<dbReference type="EMBL" id="VDLU01000005">
    <property type="protein sequence ID" value="TNJ26611.1"/>
    <property type="molecule type" value="Genomic_DNA"/>
</dbReference>